<protein>
    <submittedName>
        <fullName evidence="2">Uncharacterized protein</fullName>
    </submittedName>
</protein>
<proteinExistence type="predicted"/>
<keyword evidence="3" id="KW-1185">Reference proteome</keyword>
<reference evidence="3" key="1">
    <citation type="journal article" date="2017" name="Nat. Commun.">
        <title>The asparagus genome sheds light on the origin and evolution of a young Y chromosome.</title>
        <authorList>
            <person name="Harkess A."/>
            <person name="Zhou J."/>
            <person name="Xu C."/>
            <person name="Bowers J.E."/>
            <person name="Van der Hulst R."/>
            <person name="Ayyampalayam S."/>
            <person name="Mercati F."/>
            <person name="Riccardi P."/>
            <person name="McKain M.R."/>
            <person name="Kakrana A."/>
            <person name="Tang H."/>
            <person name="Ray J."/>
            <person name="Groenendijk J."/>
            <person name="Arikit S."/>
            <person name="Mathioni S.M."/>
            <person name="Nakano M."/>
            <person name="Shan H."/>
            <person name="Telgmann-Rauber A."/>
            <person name="Kanno A."/>
            <person name="Yue Z."/>
            <person name="Chen H."/>
            <person name="Li W."/>
            <person name="Chen Y."/>
            <person name="Xu X."/>
            <person name="Zhang Y."/>
            <person name="Luo S."/>
            <person name="Chen H."/>
            <person name="Gao J."/>
            <person name="Mao Z."/>
            <person name="Pires J.C."/>
            <person name="Luo M."/>
            <person name="Kudrna D."/>
            <person name="Wing R.A."/>
            <person name="Meyers B.C."/>
            <person name="Yi K."/>
            <person name="Kong H."/>
            <person name="Lavrijsen P."/>
            <person name="Sunseri F."/>
            <person name="Falavigna A."/>
            <person name="Ye Y."/>
            <person name="Leebens-Mack J.H."/>
            <person name="Chen G."/>
        </authorList>
    </citation>
    <scope>NUCLEOTIDE SEQUENCE [LARGE SCALE GENOMIC DNA]</scope>
    <source>
        <strain evidence="3">cv. DH0086</strain>
    </source>
</reference>
<evidence type="ECO:0000313" key="3">
    <source>
        <dbReference type="Proteomes" id="UP000243459"/>
    </source>
</evidence>
<dbReference type="EMBL" id="CM007385">
    <property type="protein sequence ID" value="ONK68440.1"/>
    <property type="molecule type" value="Genomic_DNA"/>
</dbReference>
<organism evidence="2 3">
    <name type="scientific">Asparagus officinalis</name>
    <name type="common">Garden asparagus</name>
    <dbReference type="NCBI Taxonomy" id="4686"/>
    <lineage>
        <taxon>Eukaryota</taxon>
        <taxon>Viridiplantae</taxon>
        <taxon>Streptophyta</taxon>
        <taxon>Embryophyta</taxon>
        <taxon>Tracheophyta</taxon>
        <taxon>Spermatophyta</taxon>
        <taxon>Magnoliopsida</taxon>
        <taxon>Liliopsida</taxon>
        <taxon>Asparagales</taxon>
        <taxon>Asparagaceae</taxon>
        <taxon>Asparagoideae</taxon>
        <taxon>Asparagus</taxon>
    </lineage>
</organism>
<evidence type="ECO:0000256" key="1">
    <source>
        <dbReference type="SAM" id="MobiDB-lite"/>
    </source>
</evidence>
<gene>
    <name evidence="2" type="ORF">A4U43_C05F11550</name>
</gene>
<feature type="compositionally biased region" description="Low complexity" evidence="1">
    <location>
        <begin position="1"/>
        <end position="10"/>
    </location>
</feature>
<dbReference type="Proteomes" id="UP000243459">
    <property type="component" value="Chromosome 5"/>
</dbReference>
<evidence type="ECO:0000313" key="2">
    <source>
        <dbReference type="EMBL" id="ONK68440.1"/>
    </source>
</evidence>
<feature type="region of interest" description="Disordered" evidence="1">
    <location>
        <begin position="1"/>
        <end position="24"/>
    </location>
</feature>
<dbReference type="AlphaFoldDB" id="A0A5P1EWD6"/>
<name>A0A5P1EWD6_ASPOF</name>
<accession>A0A5P1EWD6</accession>
<sequence length="144" mass="15736">MTSRLLLSRPTPTPPSSLPLSRLTPSLLPMSTPTPISPVEGPSLLPLSRSTPTQVNDGIIFPHKAYLYLTAIEDAEYKDDKIECEHIFLCYLQLKMLILHLTQKISSQQQEEEGAVVGVSLDSGRLEGGVGVGLDSRRREVVGV</sequence>
<dbReference type="Gramene" id="ONK68440">
    <property type="protein sequence ID" value="ONK68440"/>
    <property type="gene ID" value="A4U43_C05F11550"/>
</dbReference>